<feature type="region of interest" description="Disordered" evidence="8">
    <location>
        <begin position="65"/>
        <end position="92"/>
    </location>
</feature>
<evidence type="ECO:0000256" key="3">
    <source>
        <dbReference type="ARBA" id="ARBA00022679"/>
    </source>
</evidence>
<dbReference type="GO" id="GO:0005524">
    <property type="term" value="F:ATP binding"/>
    <property type="evidence" value="ECO:0007669"/>
    <property type="project" value="UniProtKB-UniRule"/>
</dbReference>
<feature type="binding site" evidence="7">
    <location>
        <position position="153"/>
    </location>
    <ligand>
        <name>ATP</name>
        <dbReference type="ChEBI" id="CHEBI:30616"/>
    </ligand>
</feature>
<keyword evidence="9" id="KW-1133">Transmembrane helix</keyword>
<evidence type="ECO:0000313" key="12">
    <source>
        <dbReference type="Proteomes" id="UP000542342"/>
    </source>
</evidence>
<dbReference type="Gene3D" id="3.30.200.20">
    <property type="entry name" value="Phosphorylase Kinase, domain 1"/>
    <property type="match status" value="1"/>
</dbReference>
<dbReference type="EMBL" id="JACEFB010000019">
    <property type="protein sequence ID" value="MBA2227776.1"/>
    <property type="molecule type" value="Genomic_DNA"/>
</dbReference>
<feature type="transmembrane region" description="Helical" evidence="9">
    <location>
        <begin position="497"/>
        <end position="515"/>
    </location>
</feature>
<keyword evidence="2 11" id="KW-0723">Serine/threonine-protein kinase</keyword>
<proteinExistence type="predicted"/>
<reference evidence="11 12" key="1">
    <citation type="submission" date="2020-07" db="EMBL/GenBank/DDBJ databases">
        <title>Thermogemmata thermophila gen. nov., sp. nov., a novel moderate thermophilic planctomycete from a Kamchatka hot spring.</title>
        <authorList>
            <person name="Elcheninov A.G."/>
            <person name="Podosokorskaya O.A."/>
            <person name="Kovaleva O.L."/>
            <person name="Novikov A."/>
            <person name="Bonch-Osmolovskaya E.A."/>
            <person name="Toshchakov S.V."/>
            <person name="Kublanov I.V."/>
        </authorList>
    </citation>
    <scope>NUCLEOTIDE SEQUENCE [LARGE SCALE GENOMIC DNA]</scope>
    <source>
        <strain evidence="11 12">2918</strain>
    </source>
</reference>
<dbReference type="EC" id="2.7.11.1" evidence="1"/>
<dbReference type="Gene3D" id="1.10.510.10">
    <property type="entry name" value="Transferase(Phosphotransferase) domain 1"/>
    <property type="match status" value="1"/>
</dbReference>
<evidence type="ECO:0000256" key="4">
    <source>
        <dbReference type="ARBA" id="ARBA00022741"/>
    </source>
</evidence>
<evidence type="ECO:0000256" key="1">
    <source>
        <dbReference type="ARBA" id="ARBA00012513"/>
    </source>
</evidence>
<feature type="transmembrane region" description="Helical" evidence="9">
    <location>
        <begin position="521"/>
        <end position="540"/>
    </location>
</feature>
<dbReference type="PANTHER" id="PTHR43289">
    <property type="entry name" value="MITOGEN-ACTIVATED PROTEIN KINASE KINASE KINASE 20-RELATED"/>
    <property type="match status" value="1"/>
</dbReference>
<keyword evidence="3" id="KW-0808">Transferase</keyword>
<comment type="caution">
    <text evidence="11">The sequence shown here is derived from an EMBL/GenBank/DDBJ whole genome shotgun (WGS) entry which is preliminary data.</text>
</comment>
<gene>
    <name evidence="11" type="ORF">H0921_16575</name>
</gene>
<feature type="transmembrane region" description="Helical" evidence="9">
    <location>
        <begin position="437"/>
        <end position="460"/>
    </location>
</feature>
<dbReference type="InterPro" id="IPR000719">
    <property type="entry name" value="Prot_kinase_dom"/>
</dbReference>
<dbReference type="SMART" id="SM00220">
    <property type="entry name" value="S_TKc"/>
    <property type="match status" value="1"/>
</dbReference>
<dbReference type="Proteomes" id="UP000542342">
    <property type="component" value="Unassembled WGS sequence"/>
</dbReference>
<keyword evidence="4 7" id="KW-0547">Nucleotide-binding</keyword>
<keyword evidence="9" id="KW-0812">Transmembrane</keyword>
<protein>
    <recommendedName>
        <fullName evidence="1">non-specific serine/threonine protein kinase</fullName>
        <ecNumber evidence="1">2.7.11.1</ecNumber>
    </recommendedName>
</protein>
<keyword evidence="9" id="KW-0472">Membrane</keyword>
<evidence type="ECO:0000313" key="11">
    <source>
        <dbReference type="EMBL" id="MBA2227776.1"/>
    </source>
</evidence>
<feature type="domain" description="Protein kinase" evidence="10">
    <location>
        <begin position="124"/>
        <end position="402"/>
    </location>
</feature>
<dbReference type="InterPro" id="IPR017441">
    <property type="entry name" value="Protein_kinase_ATP_BS"/>
</dbReference>
<dbReference type="InterPro" id="IPR011009">
    <property type="entry name" value="Kinase-like_dom_sf"/>
</dbReference>
<dbReference type="AlphaFoldDB" id="A0A7V8VH02"/>
<keyword evidence="6 7" id="KW-0067">ATP-binding</keyword>
<feature type="transmembrane region" description="Helical" evidence="9">
    <location>
        <begin position="466"/>
        <end position="485"/>
    </location>
</feature>
<dbReference type="InterPro" id="IPR008271">
    <property type="entry name" value="Ser/Thr_kinase_AS"/>
</dbReference>
<keyword evidence="12" id="KW-1185">Reference proteome</keyword>
<evidence type="ECO:0000256" key="7">
    <source>
        <dbReference type="PROSITE-ProRule" id="PRU10141"/>
    </source>
</evidence>
<evidence type="ECO:0000259" key="10">
    <source>
        <dbReference type="PROSITE" id="PS50011"/>
    </source>
</evidence>
<dbReference type="PANTHER" id="PTHR43289:SF6">
    <property type="entry name" value="SERINE_THREONINE-PROTEIN KINASE NEKL-3"/>
    <property type="match status" value="1"/>
</dbReference>
<dbReference type="PROSITE" id="PS50011">
    <property type="entry name" value="PROTEIN_KINASE_DOM"/>
    <property type="match status" value="1"/>
</dbReference>
<accession>A0A7V8VH02</accession>
<organism evidence="11 12">
    <name type="scientific">Thermogemmata fonticola</name>
    <dbReference type="NCBI Taxonomy" id="2755323"/>
    <lineage>
        <taxon>Bacteria</taxon>
        <taxon>Pseudomonadati</taxon>
        <taxon>Planctomycetota</taxon>
        <taxon>Planctomycetia</taxon>
        <taxon>Gemmatales</taxon>
        <taxon>Gemmataceae</taxon>
        <taxon>Thermogemmata</taxon>
    </lineage>
</organism>
<dbReference type="SUPFAM" id="SSF56112">
    <property type="entry name" value="Protein kinase-like (PK-like)"/>
    <property type="match status" value="1"/>
</dbReference>
<evidence type="ECO:0000256" key="2">
    <source>
        <dbReference type="ARBA" id="ARBA00022527"/>
    </source>
</evidence>
<sequence>MHPRMDSSERDELLAQLLEQLHAAARVGQTADVQALARRHPELASELEQLWAVAQVANCYSRLSTPPLDPPVSRPYPPSSLSSTPQVPPPNTQLWQDKASLAEIFPSDAESETQETFPRSFGDYELLRVLGRGGMGVVYLARQKSLSRLVALKMLTDEGSSSVTEQSRFQMEAEAVARLQHPHIVTLYEVGLVGRRAYLCMEYLEGITLAEWLRRYGPAPPHAAARLLATVARAVQHAHDQNVLHRDLKPSNILLATPPAPSPEVSFDPRELDHWHPKITDFGLAKRIDADESLTRTGMVLGTPSYMAPEQAAGRKELTAAADVYSLGAILYELLTGRPPFQASHPVDTLLLVLEQEPVPPRDLNPTVDRELELICLKCLQKPPELRYPTAAALAADLEAYLSGAPLHAAPSGLRYFLARFFRETHHVEVLENWGRLWMWHSLMILLLCLVTQLMAWSGWHHHVWYLGWWSVGLVTWATVLWQLRKAAGPVLFVERQIAHAWAAGVCASIAMFVIEWVGGWPPLTLSPAVAVAAGMILIMKAGILSGRFYLWAALNFAAAIAMTLLPQVSVLLFGFVSALSFFLPGWKYYRLRKARHPESLPP</sequence>
<dbReference type="FunFam" id="1.10.510.10:FF:000021">
    <property type="entry name" value="Serine/threonine protein kinase"/>
    <property type="match status" value="1"/>
</dbReference>
<dbReference type="GO" id="GO:0004674">
    <property type="term" value="F:protein serine/threonine kinase activity"/>
    <property type="evidence" value="ECO:0007669"/>
    <property type="project" value="UniProtKB-KW"/>
</dbReference>
<feature type="transmembrane region" description="Helical" evidence="9">
    <location>
        <begin position="572"/>
        <end position="590"/>
    </location>
</feature>
<feature type="compositionally biased region" description="Pro residues" evidence="8">
    <location>
        <begin position="67"/>
        <end position="78"/>
    </location>
</feature>
<evidence type="ECO:0000256" key="5">
    <source>
        <dbReference type="ARBA" id="ARBA00022777"/>
    </source>
</evidence>
<evidence type="ECO:0000256" key="9">
    <source>
        <dbReference type="SAM" id="Phobius"/>
    </source>
</evidence>
<evidence type="ECO:0000256" key="8">
    <source>
        <dbReference type="SAM" id="MobiDB-lite"/>
    </source>
</evidence>
<name>A0A7V8VH02_9BACT</name>
<evidence type="ECO:0000256" key="6">
    <source>
        <dbReference type="ARBA" id="ARBA00022840"/>
    </source>
</evidence>
<dbReference type="PROSITE" id="PS00108">
    <property type="entry name" value="PROTEIN_KINASE_ST"/>
    <property type="match status" value="1"/>
</dbReference>
<dbReference type="Pfam" id="PF00069">
    <property type="entry name" value="Pkinase"/>
    <property type="match status" value="1"/>
</dbReference>
<keyword evidence="5 11" id="KW-0418">Kinase</keyword>
<dbReference type="PROSITE" id="PS00107">
    <property type="entry name" value="PROTEIN_KINASE_ATP"/>
    <property type="match status" value="1"/>
</dbReference>
<dbReference type="CDD" id="cd14014">
    <property type="entry name" value="STKc_PknB_like"/>
    <property type="match status" value="1"/>
</dbReference>